<dbReference type="Proteomes" id="UP001597196">
    <property type="component" value="Unassembled WGS sequence"/>
</dbReference>
<keyword evidence="6" id="KW-1185">Reference proteome</keyword>
<accession>A0ABW4CJK1</accession>
<evidence type="ECO:0000259" key="4">
    <source>
        <dbReference type="PROSITE" id="PS50893"/>
    </source>
</evidence>
<evidence type="ECO:0000313" key="6">
    <source>
        <dbReference type="Proteomes" id="UP001597196"/>
    </source>
</evidence>
<dbReference type="SMART" id="SM00382">
    <property type="entry name" value="AAA"/>
    <property type="match status" value="1"/>
</dbReference>
<keyword evidence="2" id="KW-0547">Nucleotide-binding</keyword>
<evidence type="ECO:0000256" key="1">
    <source>
        <dbReference type="ARBA" id="ARBA00022448"/>
    </source>
</evidence>
<protein>
    <submittedName>
        <fullName evidence="5">ABC transporter ATP-binding protein</fullName>
    </submittedName>
</protein>
<name>A0ABW4CJK1_9LACO</name>
<dbReference type="GO" id="GO:0005524">
    <property type="term" value="F:ATP binding"/>
    <property type="evidence" value="ECO:0007669"/>
    <property type="project" value="UniProtKB-KW"/>
</dbReference>
<dbReference type="InterPro" id="IPR027417">
    <property type="entry name" value="P-loop_NTPase"/>
</dbReference>
<proteinExistence type="predicted"/>
<dbReference type="Pfam" id="PF00005">
    <property type="entry name" value="ABC_tran"/>
    <property type="match status" value="1"/>
</dbReference>
<dbReference type="CDD" id="cd03230">
    <property type="entry name" value="ABC_DR_subfamily_A"/>
    <property type="match status" value="1"/>
</dbReference>
<sequence length="288" mass="30929">MADLLTVKDLTKKYQEFTLGPLSFNVPAGYILGMIGPNGAGKTTTLRLLLDMAAPTAGTVTLNGDTTPTARALARADVGVALDTTGFPESWRVADVDSAMALFLPNWDAARFHELIQLFGVAKKTAYKKLSRGTQAKVNLAAALSHDAKLVILDEPAAGLDPIARDQLMTLLQAYIEDGQHSVILSSHITGDLARIADYVLYIVGGHQLFFGETATLLDRYVLVKGGRGKLTPELKKLGLGLRETAVGFSLMMRTEAARNLPAGLTIEPVDLDALMIYYGKEVQADAQ</sequence>
<evidence type="ECO:0000313" key="5">
    <source>
        <dbReference type="EMBL" id="MFD1431039.1"/>
    </source>
</evidence>
<dbReference type="RefSeq" id="WP_203628024.1">
    <property type="nucleotide sequence ID" value="NZ_BOLQ01000016.1"/>
</dbReference>
<evidence type="ECO:0000256" key="3">
    <source>
        <dbReference type="ARBA" id="ARBA00022840"/>
    </source>
</evidence>
<dbReference type="SUPFAM" id="SSF52540">
    <property type="entry name" value="P-loop containing nucleoside triphosphate hydrolases"/>
    <property type="match status" value="1"/>
</dbReference>
<gene>
    <name evidence="5" type="ORF">ACFQ4P_12555</name>
</gene>
<feature type="domain" description="ABC transporter" evidence="4">
    <location>
        <begin position="5"/>
        <end position="230"/>
    </location>
</feature>
<keyword evidence="1" id="KW-0813">Transport</keyword>
<dbReference type="PANTHER" id="PTHR42939">
    <property type="entry name" value="ABC TRANSPORTER ATP-BINDING PROTEIN ALBC-RELATED"/>
    <property type="match status" value="1"/>
</dbReference>
<dbReference type="InterPro" id="IPR003593">
    <property type="entry name" value="AAA+_ATPase"/>
</dbReference>
<dbReference type="EMBL" id="JBHTOC010000028">
    <property type="protein sequence ID" value="MFD1431039.1"/>
    <property type="molecule type" value="Genomic_DNA"/>
</dbReference>
<dbReference type="InterPro" id="IPR051782">
    <property type="entry name" value="ABC_Transporter_VariousFunc"/>
</dbReference>
<organism evidence="5 6">
    <name type="scientific">Lacticaseibacillus mingshuiensis</name>
    <dbReference type="NCBI Taxonomy" id="2799574"/>
    <lineage>
        <taxon>Bacteria</taxon>
        <taxon>Bacillati</taxon>
        <taxon>Bacillota</taxon>
        <taxon>Bacilli</taxon>
        <taxon>Lactobacillales</taxon>
        <taxon>Lactobacillaceae</taxon>
        <taxon>Lacticaseibacillus</taxon>
    </lineage>
</organism>
<comment type="caution">
    <text evidence="5">The sequence shown here is derived from an EMBL/GenBank/DDBJ whole genome shotgun (WGS) entry which is preliminary data.</text>
</comment>
<dbReference type="PROSITE" id="PS50893">
    <property type="entry name" value="ABC_TRANSPORTER_2"/>
    <property type="match status" value="1"/>
</dbReference>
<keyword evidence="3 5" id="KW-0067">ATP-binding</keyword>
<evidence type="ECO:0000256" key="2">
    <source>
        <dbReference type="ARBA" id="ARBA00022741"/>
    </source>
</evidence>
<dbReference type="PANTHER" id="PTHR42939:SF3">
    <property type="entry name" value="ABC TRANSPORTER ATP-BINDING COMPONENT"/>
    <property type="match status" value="1"/>
</dbReference>
<dbReference type="Gene3D" id="3.40.50.300">
    <property type="entry name" value="P-loop containing nucleotide triphosphate hydrolases"/>
    <property type="match status" value="1"/>
</dbReference>
<dbReference type="InterPro" id="IPR003439">
    <property type="entry name" value="ABC_transporter-like_ATP-bd"/>
</dbReference>
<reference evidence="6" key="1">
    <citation type="journal article" date="2019" name="Int. J. Syst. Evol. Microbiol.">
        <title>The Global Catalogue of Microorganisms (GCM) 10K type strain sequencing project: providing services to taxonomists for standard genome sequencing and annotation.</title>
        <authorList>
            <consortium name="The Broad Institute Genomics Platform"/>
            <consortium name="The Broad Institute Genome Sequencing Center for Infectious Disease"/>
            <person name="Wu L."/>
            <person name="Ma J."/>
        </authorList>
    </citation>
    <scope>NUCLEOTIDE SEQUENCE [LARGE SCALE GENOMIC DNA]</scope>
    <source>
        <strain evidence="6">CCM 8980</strain>
    </source>
</reference>